<evidence type="ECO:0000256" key="2">
    <source>
        <dbReference type="SAM" id="Phobius"/>
    </source>
</evidence>
<dbReference type="Proteomes" id="UP000275267">
    <property type="component" value="Unassembled WGS sequence"/>
</dbReference>
<name>A0A3L6SQX4_PANMI</name>
<evidence type="ECO:0000313" key="3">
    <source>
        <dbReference type="EMBL" id="RLN24470.1"/>
    </source>
</evidence>
<keyword evidence="2" id="KW-0812">Transmembrane</keyword>
<keyword evidence="4" id="KW-1185">Reference proteome</keyword>
<dbReference type="AlphaFoldDB" id="A0A3L6SQX4"/>
<keyword evidence="2" id="KW-1133">Transmembrane helix</keyword>
<reference evidence="4" key="1">
    <citation type="journal article" date="2019" name="Nat. Commun.">
        <title>The genome of broomcorn millet.</title>
        <authorList>
            <person name="Zou C."/>
            <person name="Miki D."/>
            <person name="Li D."/>
            <person name="Tang Q."/>
            <person name="Xiao L."/>
            <person name="Rajput S."/>
            <person name="Deng P."/>
            <person name="Jia W."/>
            <person name="Huang R."/>
            <person name="Zhang M."/>
            <person name="Sun Y."/>
            <person name="Hu J."/>
            <person name="Fu X."/>
            <person name="Schnable P.S."/>
            <person name="Li F."/>
            <person name="Zhang H."/>
            <person name="Feng B."/>
            <person name="Zhu X."/>
            <person name="Liu R."/>
            <person name="Schnable J.C."/>
            <person name="Zhu J.-K."/>
            <person name="Zhang H."/>
        </authorList>
    </citation>
    <scope>NUCLEOTIDE SEQUENCE [LARGE SCALE GENOMIC DNA]</scope>
</reference>
<dbReference type="EMBL" id="PQIB02000004">
    <property type="protein sequence ID" value="RLN24470.1"/>
    <property type="molecule type" value="Genomic_DNA"/>
</dbReference>
<feature type="compositionally biased region" description="Basic and acidic residues" evidence="1">
    <location>
        <begin position="101"/>
        <end position="112"/>
    </location>
</feature>
<feature type="transmembrane region" description="Helical" evidence="2">
    <location>
        <begin position="44"/>
        <end position="69"/>
    </location>
</feature>
<organism evidence="3 4">
    <name type="scientific">Panicum miliaceum</name>
    <name type="common">Proso millet</name>
    <name type="synonym">Broomcorn millet</name>
    <dbReference type="NCBI Taxonomy" id="4540"/>
    <lineage>
        <taxon>Eukaryota</taxon>
        <taxon>Viridiplantae</taxon>
        <taxon>Streptophyta</taxon>
        <taxon>Embryophyta</taxon>
        <taxon>Tracheophyta</taxon>
        <taxon>Spermatophyta</taxon>
        <taxon>Magnoliopsida</taxon>
        <taxon>Liliopsida</taxon>
        <taxon>Poales</taxon>
        <taxon>Poaceae</taxon>
        <taxon>PACMAD clade</taxon>
        <taxon>Panicoideae</taxon>
        <taxon>Panicodae</taxon>
        <taxon>Paniceae</taxon>
        <taxon>Panicinae</taxon>
        <taxon>Panicum</taxon>
        <taxon>Panicum sect. Panicum</taxon>
    </lineage>
</organism>
<protein>
    <submittedName>
        <fullName evidence="3">Gl1 protein</fullName>
    </submittedName>
</protein>
<gene>
    <name evidence="3" type="ORF">C2845_PM07G11140</name>
</gene>
<accession>A0A3L6SQX4</accession>
<feature type="region of interest" description="Disordered" evidence="1">
    <location>
        <begin position="79"/>
        <end position="112"/>
    </location>
</feature>
<sequence length="123" mass="13981">MKDQVPDFRFLAHVVDVVPSMHVPFVFRSCSSLPFATRLALLPLWPVIFAFMLIQWFCSKTFSVSFYFLRGFHVRAAREASGRGSSGSTLGRRSSCSAPRTGERSKGQERADWMDLIESIRMD</sequence>
<evidence type="ECO:0000313" key="4">
    <source>
        <dbReference type="Proteomes" id="UP000275267"/>
    </source>
</evidence>
<comment type="caution">
    <text evidence="3">The sequence shown here is derived from an EMBL/GenBank/DDBJ whole genome shotgun (WGS) entry which is preliminary data.</text>
</comment>
<proteinExistence type="predicted"/>
<keyword evidence="2" id="KW-0472">Membrane</keyword>
<feature type="compositionally biased region" description="Low complexity" evidence="1">
    <location>
        <begin position="82"/>
        <end position="97"/>
    </location>
</feature>
<dbReference type="OrthoDB" id="408954at2759"/>
<evidence type="ECO:0000256" key="1">
    <source>
        <dbReference type="SAM" id="MobiDB-lite"/>
    </source>
</evidence>
<dbReference type="STRING" id="4540.A0A3L6SQX4"/>